<accession>A0A5P2H3F3</accession>
<feature type="domain" description="DUF6697" evidence="1">
    <location>
        <begin position="8"/>
        <end position="92"/>
    </location>
</feature>
<dbReference type="InterPro" id="IPR046520">
    <property type="entry name" value="DUF6697"/>
</dbReference>
<organism evidence="2 3">
    <name type="scientific">Cupriavidus pauculus</name>
    <dbReference type="NCBI Taxonomy" id="82633"/>
    <lineage>
        <taxon>Bacteria</taxon>
        <taxon>Pseudomonadati</taxon>
        <taxon>Pseudomonadota</taxon>
        <taxon>Betaproteobacteria</taxon>
        <taxon>Burkholderiales</taxon>
        <taxon>Burkholderiaceae</taxon>
        <taxon>Cupriavidus</taxon>
    </lineage>
</organism>
<sequence length="130" mass="13629">MFEIGKDYTREQIHTVCGGSKQAFLPTRNGKVVAVCLRPDLNPAAPDAIVCSSSAAARAAGRTLATQTEPVPVFIKGATDKYRYAGHFTAAGSLTTPPECAPYVVNSGFTLGQVSRVVKLRRANGTTGAS</sequence>
<dbReference type="Proteomes" id="UP000322822">
    <property type="component" value="Chromosome 1"/>
</dbReference>
<dbReference type="AlphaFoldDB" id="A0A5P2H3F3"/>
<name>A0A5P2H3F3_9BURK</name>
<dbReference type="Pfam" id="PF20411">
    <property type="entry name" value="DUF6697"/>
    <property type="match status" value="1"/>
</dbReference>
<gene>
    <name evidence="2" type="ORF">FOB72_09345</name>
</gene>
<dbReference type="OrthoDB" id="8592994at2"/>
<proteinExistence type="predicted"/>
<dbReference type="RefSeq" id="WP_150372255.1">
    <property type="nucleotide sequence ID" value="NZ_CP044065.1"/>
</dbReference>
<dbReference type="EMBL" id="CP044065">
    <property type="protein sequence ID" value="QET02214.1"/>
    <property type="molecule type" value="Genomic_DNA"/>
</dbReference>
<evidence type="ECO:0000313" key="2">
    <source>
        <dbReference type="EMBL" id="QET02214.1"/>
    </source>
</evidence>
<reference evidence="2 3" key="1">
    <citation type="submission" date="2019-09" db="EMBL/GenBank/DDBJ databases">
        <title>FDA dAtabase for Regulatory Grade micrObial Sequences (FDA-ARGOS): Supporting development and validation of Infectious Disease Dx tests.</title>
        <authorList>
            <person name="Sciortino C."/>
            <person name="Tallon L."/>
            <person name="Sadzewicz L."/>
            <person name="Vavikolanu K."/>
            <person name="Mehta A."/>
            <person name="Aluvathingal J."/>
            <person name="Nadendla S."/>
            <person name="Nandy P."/>
            <person name="Geyer C."/>
            <person name="Yan Y."/>
            <person name="Sichtig H."/>
        </authorList>
    </citation>
    <scope>NUCLEOTIDE SEQUENCE [LARGE SCALE GENOMIC DNA]</scope>
    <source>
        <strain evidence="2 3">FDAARGOS_664</strain>
    </source>
</reference>
<protein>
    <recommendedName>
        <fullName evidence="1">DUF6697 domain-containing protein</fullName>
    </recommendedName>
</protein>
<evidence type="ECO:0000313" key="3">
    <source>
        <dbReference type="Proteomes" id="UP000322822"/>
    </source>
</evidence>
<evidence type="ECO:0000259" key="1">
    <source>
        <dbReference type="Pfam" id="PF20411"/>
    </source>
</evidence>